<evidence type="ECO:0000313" key="10">
    <source>
        <dbReference type="EMBL" id="MFB5192142.1"/>
    </source>
</evidence>
<dbReference type="Pfam" id="PF02782">
    <property type="entry name" value="FGGY_C"/>
    <property type="match status" value="1"/>
</dbReference>
<feature type="domain" description="Carbohydrate kinase FGGY N-terminal" evidence="8">
    <location>
        <begin position="5"/>
        <end position="245"/>
    </location>
</feature>
<dbReference type="Gene3D" id="3.30.420.40">
    <property type="match status" value="2"/>
</dbReference>
<dbReference type="SUPFAM" id="SSF53067">
    <property type="entry name" value="Actin-like ATPase domain"/>
    <property type="match status" value="2"/>
</dbReference>
<keyword evidence="2 10" id="KW-0808">Transferase</keyword>
<dbReference type="GO" id="GO:0016740">
    <property type="term" value="F:transferase activity"/>
    <property type="evidence" value="ECO:0007669"/>
    <property type="project" value="UniProtKB-KW"/>
</dbReference>
<comment type="caution">
    <text evidence="10">The sequence shown here is derived from an EMBL/GenBank/DDBJ whole genome shotgun (WGS) entry which is preliminary data.</text>
</comment>
<dbReference type="InterPro" id="IPR043129">
    <property type="entry name" value="ATPase_NBD"/>
</dbReference>
<dbReference type="PANTHER" id="PTHR10196">
    <property type="entry name" value="SUGAR KINASE"/>
    <property type="match status" value="1"/>
</dbReference>
<feature type="domain" description="Carbohydrate kinase FGGY C-terminal" evidence="9">
    <location>
        <begin position="255"/>
        <end position="445"/>
    </location>
</feature>
<dbReference type="EMBL" id="JBDXSU010000017">
    <property type="protein sequence ID" value="MFB5192142.1"/>
    <property type="molecule type" value="Genomic_DNA"/>
</dbReference>
<evidence type="ECO:0000256" key="5">
    <source>
        <dbReference type="ARBA" id="ARBA00022840"/>
    </source>
</evidence>
<accession>A0ABV5AIP1</accession>
<gene>
    <name evidence="10" type="ORF">KKP3000_000937</name>
</gene>
<protein>
    <submittedName>
        <fullName evidence="10">Rhamnulokinase family protein</fullName>
        <ecNumber evidence="10">2.7.1.-</ecNumber>
    </submittedName>
</protein>
<dbReference type="RefSeq" id="WP_275472804.1">
    <property type="nucleotide sequence ID" value="NZ_CP162940.1"/>
</dbReference>
<dbReference type="Proteomes" id="UP001579974">
    <property type="component" value="Unassembled WGS sequence"/>
</dbReference>
<keyword evidence="3" id="KW-0547">Nucleotide-binding</keyword>
<evidence type="ECO:0000256" key="1">
    <source>
        <dbReference type="ARBA" id="ARBA00009156"/>
    </source>
</evidence>
<dbReference type="InterPro" id="IPR013449">
    <property type="entry name" value="Rhamnulokinase"/>
</dbReference>
<dbReference type="PANTHER" id="PTHR10196:SF93">
    <property type="entry name" value="L-RHAMNULOKINASE"/>
    <property type="match status" value="1"/>
</dbReference>
<dbReference type="Pfam" id="PF00370">
    <property type="entry name" value="FGGY_N"/>
    <property type="match status" value="1"/>
</dbReference>
<evidence type="ECO:0000256" key="3">
    <source>
        <dbReference type="ARBA" id="ARBA00022741"/>
    </source>
</evidence>
<evidence type="ECO:0000313" key="11">
    <source>
        <dbReference type="Proteomes" id="UP001579974"/>
    </source>
</evidence>
<dbReference type="CDD" id="cd07771">
    <property type="entry name" value="ASKHA_NBD_FGGY_RhaB-like"/>
    <property type="match status" value="1"/>
</dbReference>
<dbReference type="InterPro" id="IPR018484">
    <property type="entry name" value="FGGY_N"/>
</dbReference>
<dbReference type="EC" id="2.7.1.-" evidence="10"/>
<keyword evidence="11" id="KW-1185">Reference proteome</keyword>
<reference evidence="10 11" key="1">
    <citation type="journal article" date="2024" name="Int. J. Mol. Sci.">
        <title>Exploration of Alicyclobacillus spp. Genome in Search of Antibiotic Resistance.</title>
        <authorList>
            <person name="Bucka-Kolendo J."/>
            <person name="Kiousi D.E."/>
            <person name="Dekowska A."/>
            <person name="Mikolajczuk-Szczyrba A."/>
            <person name="Karadedos D.M."/>
            <person name="Michael P."/>
            <person name="Galanis A."/>
            <person name="Sokolowska B."/>
        </authorList>
    </citation>
    <scope>NUCLEOTIDE SEQUENCE [LARGE SCALE GENOMIC DNA]</scope>
    <source>
        <strain evidence="10 11">KKP 3000</strain>
    </source>
</reference>
<evidence type="ECO:0000256" key="2">
    <source>
        <dbReference type="ARBA" id="ARBA00022679"/>
    </source>
</evidence>
<evidence type="ECO:0000259" key="9">
    <source>
        <dbReference type="Pfam" id="PF02782"/>
    </source>
</evidence>
<dbReference type="InterPro" id="IPR018485">
    <property type="entry name" value="FGGY_C"/>
</dbReference>
<keyword evidence="7" id="KW-0684">Rhamnose metabolism</keyword>
<evidence type="ECO:0000256" key="6">
    <source>
        <dbReference type="ARBA" id="ARBA00023157"/>
    </source>
</evidence>
<name>A0ABV5AIP1_9BACL</name>
<organism evidence="10 11">
    <name type="scientific">Alicyclobacillus fastidiosus</name>
    <dbReference type="NCBI Taxonomy" id="392011"/>
    <lineage>
        <taxon>Bacteria</taxon>
        <taxon>Bacillati</taxon>
        <taxon>Bacillota</taxon>
        <taxon>Bacilli</taxon>
        <taxon>Bacillales</taxon>
        <taxon>Alicyclobacillaceae</taxon>
        <taxon>Alicyclobacillus</taxon>
    </lineage>
</organism>
<keyword evidence="4" id="KW-0418">Kinase</keyword>
<sequence length="490" mass="54570">MQNLLAVDLGASSGRVMRAAFNGDTLSLQEVRRFQNKPLYINNRMHWNIYSIFQEIKEGILDAVSSHGAIRSLAIDSWAVDFGLVDSNGHLLDLPRHYRDARNGKAMENVVSQVGKSRLFGRTGIQLQPFNTLYQLYAMKQENENLLEAADTLLLIPDLLNFLLTGEKYAEFSNATTTQFLNAESREWDHELLSQLQLPSRLLPTIVKPGTGAGLLKDDELLRTQLLGALEVIHTTSHDTASAVVSVPSQSENYAYISSGTWSLVGTVVPKPIINEKTAAFNFTNEGGLGNYRLLKNVMGLWLVQETQRTFQSLGEPYDIERLVHRARLASPFRFMFDPDDSRLLQPGDIPETIRQICRETGQRLPDNSGSLIRGIFESLALKYRYALDQLELITGERYDAIHIIGGGSQNQLLSQFTANATNRPVIVGPVEASAMGNVLVQLLALGEVGSTSQMSELVQRSVEQVTYVPHENGVWESAYEKFTSIIEAK</sequence>
<evidence type="ECO:0000256" key="4">
    <source>
        <dbReference type="ARBA" id="ARBA00022777"/>
    </source>
</evidence>
<proteinExistence type="inferred from homology"/>
<evidence type="ECO:0000256" key="7">
    <source>
        <dbReference type="ARBA" id="ARBA00023308"/>
    </source>
</evidence>
<evidence type="ECO:0000259" key="8">
    <source>
        <dbReference type="Pfam" id="PF00370"/>
    </source>
</evidence>
<comment type="similarity">
    <text evidence="1">Belongs to the FGGY kinase family.</text>
</comment>
<keyword evidence="5" id="KW-0067">ATP-binding</keyword>
<keyword evidence="6" id="KW-1015">Disulfide bond</keyword>